<sequence>MNSSLLIEKMDLYRDWLKIAKHRLTACGFDISQLVHDEEVSLEYFNVLLHLTIPIQPRQVFYADAFSCPPELQAGLLAFIERIESGRNLRPHMSRGVKKVANRDALRYDWGIHHFHLGATLAPDGFVTRTEPILFAWVAHNAVYMLGLYPHGAWSQQEVLQVLYRNWPALLSPYTIKGASLTHILTDQEVALARKAGVTVAFQVAEGVAVVPPGGGMPTSKHSFRAVRDSDKLHDNLDSMMEQLRDPTSAFMQEYERKGVFKKRTLSFSLVEHSDGYSLVEKHNNLYFKVGGIPSLPLPTMVVNH</sequence>
<dbReference type="AlphaFoldDB" id="A0A939JFK1"/>
<proteinExistence type="predicted"/>
<dbReference type="Proteomes" id="UP000664144">
    <property type="component" value="Unassembled WGS sequence"/>
</dbReference>
<dbReference type="EMBL" id="JAFLQZ010000019">
    <property type="protein sequence ID" value="MBO0360507.1"/>
    <property type="molecule type" value="Genomic_DNA"/>
</dbReference>
<accession>A0A939JFK1</accession>
<reference evidence="1" key="1">
    <citation type="submission" date="2021-03" db="EMBL/GenBank/DDBJ databases">
        <authorList>
            <person name="Kim M.K."/>
        </authorList>
    </citation>
    <scope>NUCLEOTIDE SEQUENCE</scope>
    <source>
        <strain evidence="1">BT186</strain>
    </source>
</reference>
<comment type="caution">
    <text evidence="1">The sequence shown here is derived from an EMBL/GenBank/DDBJ whole genome shotgun (WGS) entry which is preliminary data.</text>
</comment>
<organism evidence="1 2">
    <name type="scientific">Hymenobacter telluris</name>
    <dbReference type="NCBI Taxonomy" id="2816474"/>
    <lineage>
        <taxon>Bacteria</taxon>
        <taxon>Pseudomonadati</taxon>
        <taxon>Bacteroidota</taxon>
        <taxon>Cytophagia</taxon>
        <taxon>Cytophagales</taxon>
        <taxon>Hymenobacteraceae</taxon>
        <taxon>Hymenobacter</taxon>
    </lineage>
</organism>
<evidence type="ECO:0000313" key="1">
    <source>
        <dbReference type="EMBL" id="MBO0360507.1"/>
    </source>
</evidence>
<evidence type="ECO:0000313" key="2">
    <source>
        <dbReference type="Proteomes" id="UP000664144"/>
    </source>
</evidence>
<name>A0A939JFK1_9BACT</name>
<keyword evidence="2" id="KW-1185">Reference proteome</keyword>
<protein>
    <submittedName>
        <fullName evidence="1">Uncharacterized protein</fullName>
    </submittedName>
</protein>
<dbReference type="RefSeq" id="WP_206986428.1">
    <property type="nucleotide sequence ID" value="NZ_JAFLQZ010000019.1"/>
</dbReference>
<gene>
    <name evidence="1" type="ORF">J0X19_21275</name>
</gene>